<dbReference type="AlphaFoldDB" id="A0A3B5Q2H1"/>
<dbReference type="Proteomes" id="UP000002852">
    <property type="component" value="Unassembled WGS sequence"/>
</dbReference>
<dbReference type="OMA" id="FIPSCET"/>
<dbReference type="SUPFAM" id="SSF57610">
    <property type="entry name" value="Thyroglobulin type-1 domain"/>
    <property type="match status" value="1"/>
</dbReference>
<dbReference type="PANTHER" id="PTHR12352">
    <property type="entry name" value="SECRETED MODULAR CALCIUM-BINDING PROTEIN"/>
    <property type="match status" value="1"/>
</dbReference>
<comment type="caution">
    <text evidence="5">Lacks conserved residue(s) required for the propagation of feature annotation.</text>
</comment>
<dbReference type="PROSITE" id="PS51162">
    <property type="entry name" value="THYROGLOBULIN_1_2"/>
    <property type="match status" value="1"/>
</dbReference>
<reference evidence="8" key="2">
    <citation type="journal article" date="2013" name="Nat. Genet.">
        <title>The genome of the platyfish, Xiphophorus maculatus, provides insights into evolutionary adaptation and several complex traits.</title>
        <authorList>
            <person name="Schartl M."/>
            <person name="Walter R.B."/>
            <person name="Shen Y."/>
            <person name="Garcia T."/>
            <person name="Catchen J."/>
            <person name="Amores A."/>
            <person name="Braasch I."/>
            <person name="Chalopin D."/>
            <person name="Volff J.N."/>
            <person name="Lesch K.P."/>
            <person name="Bisazza A."/>
            <person name="Minx P."/>
            <person name="Hillier L."/>
            <person name="Wilson R.K."/>
            <person name="Fuerstenberg S."/>
            <person name="Boore J."/>
            <person name="Searle S."/>
            <person name="Postlethwait J.H."/>
            <person name="Warren W.C."/>
        </authorList>
    </citation>
    <scope>NUCLEOTIDE SEQUENCE [LARGE SCALE GENOMIC DNA]</scope>
    <source>
        <strain evidence="8">JP 163 A</strain>
    </source>
</reference>
<evidence type="ECO:0000256" key="5">
    <source>
        <dbReference type="PROSITE-ProRule" id="PRU00500"/>
    </source>
</evidence>
<evidence type="ECO:0000313" key="8">
    <source>
        <dbReference type="Proteomes" id="UP000002852"/>
    </source>
</evidence>
<evidence type="ECO:0000256" key="2">
    <source>
        <dbReference type="ARBA" id="ARBA00022525"/>
    </source>
</evidence>
<dbReference type="InParanoid" id="A0A3B5Q2H1"/>
<evidence type="ECO:0000256" key="4">
    <source>
        <dbReference type="ARBA" id="ARBA00023157"/>
    </source>
</evidence>
<evidence type="ECO:0000259" key="6">
    <source>
        <dbReference type="PROSITE" id="PS51162"/>
    </source>
</evidence>
<dbReference type="Gene3D" id="4.10.800.10">
    <property type="entry name" value="Thyroglobulin type-1"/>
    <property type="match status" value="1"/>
</dbReference>
<keyword evidence="4 5" id="KW-1015">Disulfide bond</keyword>
<dbReference type="Ensembl" id="ENSXMAT00000038668.1">
    <property type="protein sequence ID" value="ENSXMAP00000025320.1"/>
    <property type="gene ID" value="ENSXMAG00000023816.1"/>
</dbReference>
<dbReference type="InterPro" id="IPR000716">
    <property type="entry name" value="Thyroglobulin_1"/>
</dbReference>
<dbReference type="CDD" id="cd00191">
    <property type="entry name" value="TY"/>
    <property type="match status" value="1"/>
</dbReference>
<proteinExistence type="predicted"/>
<evidence type="ECO:0000313" key="7">
    <source>
        <dbReference type="Ensembl" id="ENSXMAP00000025320.1"/>
    </source>
</evidence>
<keyword evidence="8" id="KW-1185">Reference proteome</keyword>
<dbReference type="PANTHER" id="PTHR12352:SF3">
    <property type="entry name" value="NIDOGEN-2"/>
    <property type="match status" value="1"/>
</dbReference>
<reference evidence="8" key="1">
    <citation type="submission" date="2012-01" db="EMBL/GenBank/DDBJ databases">
        <authorList>
            <person name="Walter R."/>
            <person name="Schartl M."/>
            <person name="Warren W."/>
        </authorList>
    </citation>
    <scope>NUCLEOTIDE SEQUENCE [LARGE SCALE GENOMIC DNA]</scope>
    <source>
        <strain evidence="8">JP 163 A</strain>
    </source>
</reference>
<sequence length="78" mass="8599">MNFEERRAALDSSSVFVPSCEAGGRFSPKQCQQGALCWCVDPTGRQLTGPRRPGDGLVCGEDEPRRFGRLLLSVQKEN</sequence>
<reference evidence="7" key="3">
    <citation type="submission" date="2025-08" db="UniProtKB">
        <authorList>
            <consortium name="Ensembl"/>
        </authorList>
    </citation>
    <scope>IDENTIFICATION</scope>
    <source>
        <strain evidence="7">JP 163 A</strain>
    </source>
</reference>
<dbReference type="Pfam" id="PF00086">
    <property type="entry name" value="Thyroglobulin_1"/>
    <property type="match status" value="1"/>
</dbReference>
<keyword evidence="3" id="KW-0677">Repeat</keyword>
<reference evidence="7" key="4">
    <citation type="submission" date="2025-09" db="UniProtKB">
        <authorList>
            <consortium name="Ensembl"/>
        </authorList>
    </citation>
    <scope>IDENTIFICATION</scope>
    <source>
        <strain evidence="7">JP 163 A</strain>
    </source>
</reference>
<dbReference type="InterPro" id="IPR051950">
    <property type="entry name" value="Dev_reg/Prot_inhib"/>
</dbReference>
<comment type="subcellular location">
    <subcellularLocation>
        <location evidence="1">Secreted</location>
    </subcellularLocation>
</comment>
<dbReference type="PROSITE" id="PS00484">
    <property type="entry name" value="THYROGLOBULIN_1_1"/>
    <property type="match status" value="1"/>
</dbReference>
<evidence type="ECO:0000256" key="1">
    <source>
        <dbReference type="ARBA" id="ARBA00004613"/>
    </source>
</evidence>
<accession>A0A3B5Q2H1</accession>
<evidence type="ECO:0000256" key="3">
    <source>
        <dbReference type="ARBA" id="ARBA00022737"/>
    </source>
</evidence>
<keyword evidence="2" id="KW-0964">Secreted</keyword>
<dbReference type="SMART" id="SM00211">
    <property type="entry name" value="TY"/>
    <property type="match status" value="1"/>
</dbReference>
<feature type="domain" description="Thyroglobulin type-1" evidence="6">
    <location>
        <begin position="1"/>
        <end position="59"/>
    </location>
</feature>
<feature type="disulfide bond" evidence="5">
    <location>
        <begin position="39"/>
        <end position="59"/>
    </location>
</feature>
<protein>
    <recommendedName>
        <fullName evidence="6">Thyroglobulin type-1 domain-containing protein</fullName>
    </recommendedName>
</protein>
<organism evidence="7 8">
    <name type="scientific">Xiphophorus maculatus</name>
    <name type="common">Southern platyfish</name>
    <name type="synonym">Platypoecilus maculatus</name>
    <dbReference type="NCBI Taxonomy" id="8083"/>
    <lineage>
        <taxon>Eukaryota</taxon>
        <taxon>Metazoa</taxon>
        <taxon>Chordata</taxon>
        <taxon>Craniata</taxon>
        <taxon>Vertebrata</taxon>
        <taxon>Euteleostomi</taxon>
        <taxon>Actinopterygii</taxon>
        <taxon>Neopterygii</taxon>
        <taxon>Teleostei</taxon>
        <taxon>Neoteleostei</taxon>
        <taxon>Acanthomorphata</taxon>
        <taxon>Ovalentaria</taxon>
        <taxon>Atherinomorphae</taxon>
        <taxon>Cyprinodontiformes</taxon>
        <taxon>Poeciliidae</taxon>
        <taxon>Poeciliinae</taxon>
        <taxon>Xiphophorus</taxon>
    </lineage>
</organism>
<dbReference type="GO" id="GO:0005615">
    <property type="term" value="C:extracellular space"/>
    <property type="evidence" value="ECO:0007669"/>
    <property type="project" value="TreeGrafter"/>
</dbReference>
<dbReference type="InterPro" id="IPR036857">
    <property type="entry name" value="Thyroglobulin_1_sf"/>
</dbReference>
<name>A0A3B5Q2H1_XIPMA</name>
<dbReference type="GeneTree" id="ENSGT00940000177230"/>